<dbReference type="RefSeq" id="WP_116519183.1">
    <property type="nucleotide sequence ID" value="NZ_JACCEX010000005.1"/>
</dbReference>
<accession>A0A2U1CIX1</accession>
<sequence length="64" mass="6813">MFRNNRSITKFAAMAFTALALAGCEQEGPAEKAGKEIDKAISQAGQEIQKVGDDIQDAAKTAQK</sequence>
<name>A0A2U1CIX1_9BURK</name>
<feature type="signal peptide" evidence="1">
    <location>
        <begin position="1"/>
        <end position="22"/>
    </location>
</feature>
<dbReference type="AlphaFoldDB" id="A0A2U1CIX1"/>
<keyword evidence="3" id="KW-1185">Reference proteome</keyword>
<feature type="chain" id="PRO_5015507239" description="Small secreted protein" evidence="1">
    <location>
        <begin position="23"/>
        <end position="64"/>
    </location>
</feature>
<reference evidence="2 3" key="1">
    <citation type="submission" date="2018-04" db="EMBL/GenBank/DDBJ databases">
        <title>Genomic Encyclopedia of Type Strains, Phase IV (KMG-IV): sequencing the most valuable type-strain genomes for metagenomic binning, comparative biology and taxonomic classification.</title>
        <authorList>
            <person name="Goeker M."/>
        </authorList>
    </citation>
    <scope>NUCLEOTIDE SEQUENCE [LARGE SCALE GENOMIC DNA]</scope>
    <source>
        <strain evidence="2 3">DSM 10065</strain>
    </source>
</reference>
<evidence type="ECO:0008006" key="4">
    <source>
        <dbReference type="Google" id="ProtNLM"/>
    </source>
</evidence>
<dbReference type="PROSITE" id="PS51257">
    <property type="entry name" value="PROKAR_LIPOPROTEIN"/>
    <property type="match status" value="1"/>
</dbReference>
<gene>
    <name evidence="2" type="ORF">C7440_3129</name>
</gene>
<proteinExistence type="predicted"/>
<evidence type="ECO:0000313" key="3">
    <source>
        <dbReference type="Proteomes" id="UP000246145"/>
    </source>
</evidence>
<keyword evidence="1" id="KW-0732">Signal</keyword>
<evidence type="ECO:0000256" key="1">
    <source>
        <dbReference type="SAM" id="SignalP"/>
    </source>
</evidence>
<dbReference type="Proteomes" id="UP000246145">
    <property type="component" value="Unassembled WGS sequence"/>
</dbReference>
<comment type="caution">
    <text evidence="2">The sequence shown here is derived from an EMBL/GenBank/DDBJ whole genome shotgun (WGS) entry which is preliminary data.</text>
</comment>
<protein>
    <recommendedName>
        <fullName evidence="4">Small secreted protein</fullName>
    </recommendedName>
</protein>
<dbReference type="STRING" id="1231391.GCA_000308195_00045"/>
<organism evidence="2 3">
    <name type="scientific">Pusillimonas noertemannii</name>
    <dbReference type="NCBI Taxonomy" id="305977"/>
    <lineage>
        <taxon>Bacteria</taxon>
        <taxon>Pseudomonadati</taxon>
        <taxon>Pseudomonadota</taxon>
        <taxon>Betaproteobacteria</taxon>
        <taxon>Burkholderiales</taxon>
        <taxon>Alcaligenaceae</taxon>
        <taxon>Pusillimonas</taxon>
    </lineage>
</organism>
<evidence type="ECO:0000313" key="2">
    <source>
        <dbReference type="EMBL" id="PVY60967.1"/>
    </source>
</evidence>
<dbReference type="OrthoDB" id="8550138at2"/>
<dbReference type="EMBL" id="QEKO01000005">
    <property type="protein sequence ID" value="PVY60967.1"/>
    <property type="molecule type" value="Genomic_DNA"/>
</dbReference>